<accession>A0AAD9DGD7</accession>
<evidence type="ECO:0000259" key="1">
    <source>
        <dbReference type="PROSITE" id="PS50106"/>
    </source>
</evidence>
<keyword evidence="3" id="KW-1185">Reference proteome</keyword>
<protein>
    <recommendedName>
        <fullName evidence="1">PDZ domain-containing protein</fullName>
    </recommendedName>
</protein>
<dbReference type="SUPFAM" id="SSF50156">
    <property type="entry name" value="PDZ domain-like"/>
    <property type="match status" value="1"/>
</dbReference>
<dbReference type="PROSITE" id="PS50106">
    <property type="entry name" value="PDZ"/>
    <property type="match status" value="1"/>
</dbReference>
<reference evidence="2" key="1">
    <citation type="submission" date="2023-06" db="EMBL/GenBank/DDBJ databases">
        <title>Survivors Of The Sea: Transcriptome response of Skeletonema marinoi to long-term dormancy.</title>
        <authorList>
            <person name="Pinder M.I.M."/>
            <person name="Kourtchenko O."/>
            <person name="Robertson E.K."/>
            <person name="Larsson T."/>
            <person name="Maumus F."/>
            <person name="Osuna-Cruz C.M."/>
            <person name="Vancaester E."/>
            <person name="Stenow R."/>
            <person name="Vandepoele K."/>
            <person name="Ploug H."/>
            <person name="Bruchert V."/>
            <person name="Godhe A."/>
            <person name="Topel M."/>
        </authorList>
    </citation>
    <scope>NUCLEOTIDE SEQUENCE</scope>
    <source>
        <strain evidence="2">R05AC</strain>
    </source>
</reference>
<organism evidence="2 3">
    <name type="scientific">Skeletonema marinoi</name>
    <dbReference type="NCBI Taxonomy" id="267567"/>
    <lineage>
        <taxon>Eukaryota</taxon>
        <taxon>Sar</taxon>
        <taxon>Stramenopiles</taxon>
        <taxon>Ochrophyta</taxon>
        <taxon>Bacillariophyta</taxon>
        <taxon>Coscinodiscophyceae</taxon>
        <taxon>Thalassiosirophycidae</taxon>
        <taxon>Thalassiosirales</taxon>
        <taxon>Skeletonemataceae</taxon>
        <taxon>Skeletonema</taxon>
        <taxon>Skeletonema marinoi-dohrnii complex</taxon>
    </lineage>
</organism>
<evidence type="ECO:0000313" key="2">
    <source>
        <dbReference type="EMBL" id="KAK1746756.1"/>
    </source>
</evidence>
<feature type="domain" description="PDZ" evidence="1">
    <location>
        <begin position="4"/>
        <end position="64"/>
    </location>
</feature>
<dbReference type="Gene3D" id="2.30.42.10">
    <property type="match status" value="1"/>
</dbReference>
<dbReference type="InterPro" id="IPR001478">
    <property type="entry name" value="PDZ"/>
</dbReference>
<evidence type="ECO:0000313" key="3">
    <source>
        <dbReference type="Proteomes" id="UP001224775"/>
    </source>
</evidence>
<name>A0AAD9DGD7_9STRA</name>
<gene>
    <name evidence="2" type="ORF">QTG54_002100</name>
</gene>
<comment type="caution">
    <text evidence="2">The sequence shown here is derived from an EMBL/GenBank/DDBJ whole genome shotgun (WGS) entry which is preliminary data.</text>
</comment>
<proteinExistence type="predicted"/>
<sequence length="64" mass="6864">MFYTAAITKQSKNQSIGIGLEDTDYGIAISSINPEGPLSQTSLKPGLKLLIINNIEVSGLSQKR</sequence>
<dbReference type="Proteomes" id="UP001224775">
    <property type="component" value="Unassembled WGS sequence"/>
</dbReference>
<dbReference type="InterPro" id="IPR036034">
    <property type="entry name" value="PDZ_sf"/>
</dbReference>
<dbReference type="EMBL" id="JATAAI010000003">
    <property type="protein sequence ID" value="KAK1746756.1"/>
    <property type="molecule type" value="Genomic_DNA"/>
</dbReference>
<dbReference type="AlphaFoldDB" id="A0AAD9DGD7"/>